<feature type="chain" id="PRO_5030874545" evidence="1">
    <location>
        <begin position="20"/>
        <end position="301"/>
    </location>
</feature>
<name>A0A7S0AK62_9DINO</name>
<dbReference type="EMBL" id="HBEG01028957">
    <property type="protein sequence ID" value="CAD8365965.1"/>
    <property type="molecule type" value="Transcribed_RNA"/>
</dbReference>
<reference evidence="2" key="1">
    <citation type="submission" date="2021-01" db="EMBL/GenBank/DDBJ databases">
        <authorList>
            <person name="Corre E."/>
            <person name="Pelletier E."/>
            <person name="Niang G."/>
            <person name="Scheremetjew M."/>
            <person name="Finn R."/>
            <person name="Kale V."/>
            <person name="Holt S."/>
            <person name="Cochrane G."/>
            <person name="Meng A."/>
            <person name="Brown T."/>
            <person name="Cohen L."/>
        </authorList>
    </citation>
    <scope>NUCLEOTIDE SEQUENCE</scope>
    <source>
        <strain evidence="2">Pbaha01</strain>
    </source>
</reference>
<organism evidence="2">
    <name type="scientific">Pyrodinium bahamense</name>
    <dbReference type="NCBI Taxonomy" id="73915"/>
    <lineage>
        <taxon>Eukaryota</taxon>
        <taxon>Sar</taxon>
        <taxon>Alveolata</taxon>
        <taxon>Dinophyceae</taxon>
        <taxon>Gonyaulacales</taxon>
        <taxon>Pyrocystaceae</taxon>
        <taxon>Pyrodinium</taxon>
    </lineage>
</organism>
<protein>
    <submittedName>
        <fullName evidence="2">Uncharacterized protein</fullName>
    </submittedName>
</protein>
<gene>
    <name evidence="2" type="ORF">PBAH0796_LOCUS17653</name>
</gene>
<keyword evidence="1" id="KW-0732">Signal</keyword>
<feature type="signal peptide" evidence="1">
    <location>
        <begin position="1"/>
        <end position="19"/>
    </location>
</feature>
<sequence>MVRAMAHLVLATAFSGTAGLTFQLAVGGDSAKSQLSAQEPGKSWPDHVMEQMEAKWAAGFFAHGAPSGTAPVCGQSTFQELQTNIPKWKEDHPHVRDPFCHFQNHAFWFAGQGSVGEDYRSFGMYSGVRLEWTSTFCDSTAETSMAGPEMALHYDGGNITWTHARSFIDIVDDPYCYSLGWLKGQNLDGALMSNRTAWEEVARRECEMIQEEYRFDDEEVTVGRHIFTTPVYFKQTWNSLKGAGPPITKRLHKEHVYTKCQLGDGAPAEMAYCYYKGCVLPGNRIGHSTECGYDLSGMAYD</sequence>
<evidence type="ECO:0000256" key="1">
    <source>
        <dbReference type="SAM" id="SignalP"/>
    </source>
</evidence>
<accession>A0A7S0AK62</accession>
<proteinExistence type="predicted"/>
<evidence type="ECO:0000313" key="2">
    <source>
        <dbReference type="EMBL" id="CAD8365965.1"/>
    </source>
</evidence>
<dbReference type="AlphaFoldDB" id="A0A7S0AK62"/>